<dbReference type="KEGG" id="egn:BMF35_a1101"/>
<dbReference type="OrthoDB" id="107347at2"/>
<dbReference type="PATRIC" id="fig|502682.8.peg.2138"/>
<dbReference type="Proteomes" id="UP000053070">
    <property type="component" value="Unassembled WGS sequence"/>
</dbReference>
<evidence type="ECO:0000313" key="2">
    <source>
        <dbReference type="Proteomes" id="UP000053070"/>
    </source>
</evidence>
<dbReference type="CDD" id="cd05483">
    <property type="entry name" value="retropepsin_like_bacteria"/>
    <property type="match status" value="1"/>
</dbReference>
<protein>
    <submittedName>
        <fullName evidence="1">Uncharacterized protein</fullName>
    </submittedName>
</protein>
<evidence type="ECO:0000313" key="1">
    <source>
        <dbReference type="EMBL" id="KLE31880.1"/>
    </source>
</evidence>
<proteinExistence type="predicted"/>
<dbReference type="InterPro" id="IPR034122">
    <property type="entry name" value="Retropepsin-like_bacterial"/>
</dbReference>
<keyword evidence="2" id="KW-1185">Reference proteome</keyword>
<name>A0A0G9MMG2_9SPHN</name>
<dbReference type="AlphaFoldDB" id="A0A0G9MMG2"/>
<comment type="caution">
    <text evidence="1">The sequence shown here is derived from an EMBL/GenBank/DDBJ whole genome shotgun (WGS) entry which is preliminary data.</text>
</comment>
<dbReference type="InterPro" id="IPR021109">
    <property type="entry name" value="Peptidase_aspartic_dom_sf"/>
</dbReference>
<organism evidence="1 2">
    <name type="scientific">Aurantiacibacter gangjinensis</name>
    <dbReference type="NCBI Taxonomy" id="502682"/>
    <lineage>
        <taxon>Bacteria</taxon>
        <taxon>Pseudomonadati</taxon>
        <taxon>Pseudomonadota</taxon>
        <taxon>Alphaproteobacteria</taxon>
        <taxon>Sphingomonadales</taxon>
        <taxon>Erythrobacteraceae</taxon>
        <taxon>Aurantiacibacter</taxon>
    </lineage>
</organism>
<sequence length="333" mass="36096">MNWVAIAGAAALLGAGSGIPTDPVMPLPDIESEAETEQVDAAEEPVSETIGMQIERYRRMTVPVTIMGTGPYRFMVDTGSQATVLSTELADELQLLERETANLVGMASTRLVETTFVPDFGIGERTISIRTAPLVERSNIGAADGILGLDSLQDQRVLLDFRAGEMIVSDSYEMGTANGYDITVRARERLGQLIIHRAVLDGVRVRVIVDTGATGSVGNPALQERLRRRRDLADATITDVNGIAIASETSLARNLELGGATVQNIVISFADSPAFHHLGLDDRPALILGMAELRLFDRVAIDFRSRKVLFDIPGGVPTDQAWRFNQPATRLRD</sequence>
<reference evidence="1 2" key="1">
    <citation type="submission" date="2015-04" db="EMBL/GenBank/DDBJ databases">
        <title>The draft genome sequence of Erythrobacr gangjinensis K7-2.</title>
        <authorList>
            <person name="Zhuang L."/>
            <person name="Liu Y."/>
            <person name="Shao Z."/>
        </authorList>
    </citation>
    <scope>NUCLEOTIDE SEQUENCE [LARGE SCALE GENOMIC DNA]</scope>
    <source>
        <strain evidence="1 2">K7-2</strain>
    </source>
</reference>
<dbReference type="SUPFAM" id="SSF50630">
    <property type="entry name" value="Acid proteases"/>
    <property type="match status" value="2"/>
</dbReference>
<accession>A0A0G9MMG2</accession>
<dbReference type="STRING" id="502682.BMF35_a1101"/>
<dbReference type="RefSeq" id="WP_047007231.1">
    <property type="nucleotide sequence ID" value="NZ_CP018097.1"/>
</dbReference>
<dbReference type="Gene3D" id="2.40.70.10">
    <property type="entry name" value="Acid Proteases"/>
    <property type="match status" value="2"/>
</dbReference>
<dbReference type="Pfam" id="PF13650">
    <property type="entry name" value="Asp_protease_2"/>
    <property type="match status" value="2"/>
</dbReference>
<gene>
    <name evidence="1" type="ORF">AAW01_10475</name>
</gene>
<dbReference type="EMBL" id="LBHC01000002">
    <property type="protein sequence ID" value="KLE31880.1"/>
    <property type="molecule type" value="Genomic_DNA"/>
</dbReference>